<evidence type="ECO:0000259" key="10">
    <source>
        <dbReference type="Pfam" id="PF04652"/>
    </source>
</evidence>
<dbReference type="PANTHER" id="PTHR46009:SF1">
    <property type="entry name" value="VACUOLAR PROTEIN SORTING-ASSOCIATED PROTEIN VTA1 HOMOLOG"/>
    <property type="match status" value="1"/>
</dbReference>
<feature type="domain" description="Vta1/callose synthase N-terminal" evidence="10">
    <location>
        <begin position="19"/>
        <end position="161"/>
    </location>
</feature>
<dbReference type="GO" id="GO:0032511">
    <property type="term" value="P:late endosome to vacuole transport via multivesicular body sorting pathway"/>
    <property type="evidence" value="ECO:0007669"/>
    <property type="project" value="InterPro"/>
</dbReference>
<evidence type="ECO:0000256" key="4">
    <source>
        <dbReference type="ARBA" id="ARBA00022448"/>
    </source>
</evidence>
<dbReference type="PANTHER" id="PTHR46009">
    <property type="entry name" value="VACUOLAR PROTEIN SORTING-ASSOCIATED PROTEIN VTA1 HOMOLOG"/>
    <property type="match status" value="1"/>
</dbReference>
<dbReference type="Gene3D" id="1.25.40.270">
    <property type="entry name" value="Vacuolar protein sorting-associated protein vta1"/>
    <property type="match status" value="1"/>
</dbReference>
<evidence type="ECO:0000256" key="1">
    <source>
        <dbReference type="ARBA" id="ARBA00004481"/>
    </source>
</evidence>
<evidence type="ECO:0000256" key="8">
    <source>
        <dbReference type="ARBA" id="ARBA00023136"/>
    </source>
</evidence>
<evidence type="ECO:0000256" key="7">
    <source>
        <dbReference type="ARBA" id="ARBA00022927"/>
    </source>
</evidence>
<evidence type="ECO:0000259" key="11">
    <source>
        <dbReference type="Pfam" id="PF18097"/>
    </source>
</evidence>
<dbReference type="GO" id="GO:0010008">
    <property type="term" value="C:endosome membrane"/>
    <property type="evidence" value="ECO:0007669"/>
    <property type="project" value="UniProtKB-SubCell"/>
</dbReference>
<dbReference type="AlphaFoldDB" id="K2MUY2"/>
<dbReference type="InterPro" id="IPR023175">
    <property type="entry name" value="Vta1/CALS_N_sf"/>
</dbReference>
<sequence>MTTSSSLTVNVPEHWVATLRPYLQRADEFDKVQPAISYFLRTHVAHLAMKQRKKDDPTGTQYLRQLLHVLEAEKQRLGPEVTEVDGRTVLTKTALTLFTKADDAERSGAPAEMGLVRLFFTASILLDATAQFSENGELDPIAAKRRDYARYIAVRMKKAIESGTPYESPNVPETSGGVDEMFLENMNDDKRTQEPQPGLSVSLLHPSLMTPEQPSNPSPLPPPPYQPPPYQPPTPPTAPMMMVPNTSNVADGPSMDAMISAQKCAKQAVSALQFYDHATARKQLLTALKFLDGN</sequence>
<protein>
    <recommendedName>
        <fullName evidence="14">Vta1/callose synthase N-terminal domain-containing protein</fullName>
    </recommendedName>
</protein>
<dbReference type="Proteomes" id="UP000007350">
    <property type="component" value="Unassembled WGS sequence"/>
</dbReference>
<dbReference type="InterPro" id="IPR041212">
    <property type="entry name" value="Vta1_C"/>
</dbReference>
<feature type="region of interest" description="Disordered" evidence="9">
    <location>
        <begin position="189"/>
        <end position="249"/>
    </location>
</feature>
<keyword evidence="6" id="KW-0967">Endosome</keyword>
<proteinExistence type="inferred from homology"/>
<name>K2MUY2_TRYCR</name>
<evidence type="ECO:0000256" key="6">
    <source>
        <dbReference type="ARBA" id="ARBA00022753"/>
    </source>
</evidence>
<evidence type="ECO:0000256" key="2">
    <source>
        <dbReference type="ARBA" id="ARBA00004496"/>
    </source>
</evidence>
<evidence type="ECO:0008006" key="14">
    <source>
        <dbReference type="Google" id="ProtNLM"/>
    </source>
</evidence>
<dbReference type="Pfam" id="PF04652">
    <property type="entry name" value="Vta1"/>
    <property type="match status" value="1"/>
</dbReference>
<keyword evidence="5" id="KW-0963">Cytoplasm</keyword>
<comment type="caution">
    <text evidence="12">The sequence shown here is derived from an EMBL/GenBank/DDBJ whole genome shotgun (WGS) entry which is preliminary data.</text>
</comment>
<keyword evidence="8" id="KW-0472">Membrane</keyword>
<dbReference type="InterPro" id="IPR044538">
    <property type="entry name" value="Vta1-like"/>
</dbReference>
<keyword evidence="4" id="KW-0813">Transport</keyword>
<evidence type="ECO:0000256" key="3">
    <source>
        <dbReference type="ARBA" id="ARBA00007895"/>
    </source>
</evidence>
<reference evidence="12 13" key="1">
    <citation type="journal article" date="2012" name="BMC Genomics">
        <title>Comparative genomic analysis of human infective Trypanosoma cruzi lineages with the bat-restricted subspecies T. cruzi marinkellei.</title>
        <authorList>
            <person name="Franzen O."/>
            <person name="Talavera-Lopez C."/>
            <person name="Ochaya S."/>
            <person name="Butler C.E."/>
            <person name="Messenger L.A."/>
            <person name="Lewis M.D."/>
            <person name="Llewellyn M.S."/>
            <person name="Marinkelle C.J."/>
            <person name="Tyler K.M."/>
            <person name="Miles M.A."/>
            <person name="Andersson B."/>
        </authorList>
    </citation>
    <scope>NUCLEOTIDE SEQUENCE [LARGE SCALE GENOMIC DNA]</scope>
    <source>
        <strain evidence="12 13">B7</strain>
    </source>
</reference>
<accession>K2MUY2</accession>
<organism evidence="12 13">
    <name type="scientific">Trypanosoma cruzi marinkellei</name>
    <dbReference type="NCBI Taxonomy" id="85056"/>
    <lineage>
        <taxon>Eukaryota</taxon>
        <taxon>Discoba</taxon>
        <taxon>Euglenozoa</taxon>
        <taxon>Kinetoplastea</taxon>
        <taxon>Metakinetoplastina</taxon>
        <taxon>Trypanosomatida</taxon>
        <taxon>Trypanosomatidae</taxon>
        <taxon>Trypanosoma</taxon>
        <taxon>Schizotrypanum</taxon>
    </lineage>
</organism>
<feature type="domain" description="Vta1 C-terminal" evidence="11">
    <location>
        <begin position="256"/>
        <end position="291"/>
    </location>
</feature>
<comment type="similarity">
    <text evidence="3">Belongs to the VTA1 family.</text>
</comment>
<comment type="subcellular location">
    <subcellularLocation>
        <location evidence="2">Cytoplasm</location>
    </subcellularLocation>
    <subcellularLocation>
        <location evidence="1">Endosome membrane</location>
        <topology evidence="1">Peripheral membrane protein</topology>
    </subcellularLocation>
</comment>
<evidence type="ECO:0000313" key="12">
    <source>
        <dbReference type="EMBL" id="EKF39028.1"/>
    </source>
</evidence>
<evidence type="ECO:0000256" key="9">
    <source>
        <dbReference type="SAM" id="MobiDB-lite"/>
    </source>
</evidence>
<dbReference type="Pfam" id="PF18097">
    <property type="entry name" value="Vta1_C"/>
    <property type="match status" value="1"/>
</dbReference>
<dbReference type="GO" id="GO:0015031">
    <property type="term" value="P:protein transport"/>
    <property type="evidence" value="ECO:0007669"/>
    <property type="project" value="UniProtKB-KW"/>
</dbReference>
<keyword evidence="13" id="KW-1185">Reference proteome</keyword>
<keyword evidence="7" id="KW-0653">Protein transport</keyword>
<dbReference type="Gene3D" id="1.20.5.420">
    <property type="entry name" value="Immunoglobulin FC, subunit C"/>
    <property type="match status" value="1"/>
</dbReference>
<dbReference type="OrthoDB" id="391137at2759"/>
<feature type="compositionally biased region" description="Pro residues" evidence="9">
    <location>
        <begin position="214"/>
        <end position="238"/>
    </location>
</feature>
<evidence type="ECO:0000256" key="5">
    <source>
        <dbReference type="ARBA" id="ARBA00022490"/>
    </source>
</evidence>
<evidence type="ECO:0000313" key="13">
    <source>
        <dbReference type="Proteomes" id="UP000007350"/>
    </source>
</evidence>
<dbReference type="GO" id="GO:0005771">
    <property type="term" value="C:multivesicular body"/>
    <property type="evidence" value="ECO:0007669"/>
    <property type="project" value="TreeGrafter"/>
</dbReference>
<dbReference type="EMBL" id="AHKC01001930">
    <property type="protein sequence ID" value="EKF39028.1"/>
    <property type="molecule type" value="Genomic_DNA"/>
</dbReference>
<dbReference type="InterPro" id="IPR039431">
    <property type="entry name" value="Vta1/CALS_N"/>
</dbReference>
<gene>
    <name evidence="12" type="ORF">MOQ_000751</name>
</gene>